<evidence type="ECO:0000256" key="5">
    <source>
        <dbReference type="ARBA" id="ARBA00022741"/>
    </source>
</evidence>
<dbReference type="SUPFAM" id="SSF55060">
    <property type="entry name" value="GHMP Kinase, C-terminal domain"/>
    <property type="match status" value="1"/>
</dbReference>
<dbReference type="SUPFAM" id="SSF54211">
    <property type="entry name" value="Ribosomal protein S5 domain 2-like"/>
    <property type="match status" value="1"/>
</dbReference>
<dbReference type="HAMAP" id="MF_00061">
    <property type="entry name" value="IspE"/>
    <property type="match status" value="1"/>
</dbReference>
<reference evidence="12 13" key="1">
    <citation type="submission" date="2024-03" db="EMBL/GenBank/DDBJ databases">
        <title>Mouse gut bacterial collection (mGBC) of GemPharmatech.</title>
        <authorList>
            <person name="He Y."/>
            <person name="Dong L."/>
            <person name="Wu D."/>
            <person name="Gao X."/>
            <person name="Lin Z."/>
        </authorList>
    </citation>
    <scope>NUCLEOTIDE SEQUENCE [LARGE SCALE GENOMIC DNA]</scope>
    <source>
        <strain evidence="12 13">54-13</strain>
    </source>
</reference>
<evidence type="ECO:0000256" key="8">
    <source>
        <dbReference type="ARBA" id="ARBA00032554"/>
    </source>
</evidence>
<evidence type="ECO:0000313" key="13">
    <source>
        <dbReference type="Proteomes" id="UP001565200"/>
    </source>
</evidence>
<evidence type="ECO:0000256" key="1">
    <source>
        <dbReference type="ARBA" id="ARBA00009684"/>
    </source>
</evidence>
<dbReference type="PIRSF" id="PIRSF010376">
    <property type="entry name" value="IspE"/>
    <property type="match status" value="1"/>
</dbReference>
<feature type="domain" description="GHMP kinase C-terminal" evidence="11">
    <location>
        <begin position="192"/>
        <end position="254"/>
    </location>
</feature>
<keyword evidence="7 9" id="KW-0067">ATP-binding</keyword>
<comment type="catalytic activity">
    <reaction evidence="9">
        <text>4-CDP-2-C-methyl-D-erythritol + ATP = 4-CDP-2-C-methyl-D-erythritol 2-phosphate + ADP + H(+)</text>
        <dbReference type="Rhea" id="RHEA:18437"/>
        <dbReference type="ChEBI" id="CHEBI:15378"/>
        <dbReference type="ChEBI" id="CHEBI:30616"/>
        <dbReference type="ChEBI" id="CHEBI:57823"/>
        <dbReference type="ChEBI" id="CHEBI:57919"/>
        <dbReference type="ChEBI" id="CHEBI:456216"/>
        <dbReference type="EC" id="2.7.1.148"/>
    </reaction>
</comment>
<organism evidence="12 13">
    <name type="scientific">Heminiphilus faecis</name>
    <dbReference type="NCBI Taxonomy" id="2601703"/>
    <lineage>
        <taxon>Bacteria</taxon>
        <taxon>Pseudomonadati</taxon>
        <taxon>Bacteroidota</taxon>
        <taxon>Bacteroidia</taxon>
        <taxon>Bacteroidales</taxon>
        <taxon>Muribaculaceae</taxon>
        <taxon>Heminiphilus</taxon>
    </lineage>
</organism>
<dbReference type="EMBL" id="JBCLPP010000014">
    <property type="protein sequence ID" value="MEY8245266.1"/>
    <property type="molecule type" value="Genomic_DNA"/>
</dbReference>
<evidence type="ECO:0000259" key="10">
    <source>
        <dbReference type="Pfam" id="PF00288"/>
    </source>
</evidence>
<feature type="active site" evidence="9">
    <location>
        <position position="134"/>
    </location>
</feature>
<keyword evidence="4 9" id="KW-0808">Transferase</keyword>
<evidence type="ECO:0000256" key="2">
    <source>
        <dbReference type="ARBA" id="ARBA00012052"/>
    </source>
</evidence>
<dbReference type="PANTHER" id="PTHR43527:SF2">
    <property type="entry name" value="4-DIPHOSPHOCYTIDYL-2-C-METHYL-D-ERYTHRITOL KINASE, CHLOROPLASTIC"/>
    <property type="match status" value="1"/>
</dbReference>
<dbReference type="Proteomes" id="UP001565200">
    <property type="component" value="Unassembled WGS sequence"/>
</dbReference>
<comment type="similarity">
    <text evidence="1 9">Belongs to the GHMP kinase family. IspE subfamily.</text>
</comment>
<dbReference type="InterPro" id="IPR036554">
    <property type="entry name" value="GHMP_kinase_C_sf"/>
</dbReference>
<feature type="active site" evidence="9">
    <location>
        <position position="8"/>
    </location>
</feature>
<proteinExistence type="inferred from homology"/>
<name>A0ABV4CWU3_9BACT</name>
<sequence>MILFPNAKINIGLNITGKRDDGYHNIVTLFYPVPWRDILEIVPAKGSETTLTVTGRYVDCPPEKNLVMKAYNALNDMISLPPVDIYLHKIIPDGAGLGGGSADASFTLTGLNRLFELGLSNDTLADIAAKLGADCAFFIYNRPRIARGIGNIFSDIDMDLSRYTIVIVKPSNGVSTAQAYSGVTPSMPPVSLEDLLKNDISQWKDTVFNDFEKSVFPLRPEIAAAKQSLYDMGAIYASMTGSGASLYGIFSTDSDTLSATVGTMFPDYDTLVQPLAL</sequence>
<comment type="caution">
    <text evidence="12">The sequence shown here is derived from an EMBL/GenBank/DDBJ whole genome shotgun (WGS) entry which is preliminary data.</text>
</comment>
<dbReference type="EC" id="2.7.1.148" evidence="2 9"/>
<dbReference type="InterPro" id="IPR004424">
    <property type="entry name" value="IspE"/>
</dbReference>
<keyword evidence="5 9" id="KW-0547">Nucleotide-binding</keyword>
<comment type="function">
    <text evidence="9">Catalyzes the phosphorylation of the position 2 hydroxy group of 4-diphosphocytidyl-2C-methyl-D-erythritol.</text>
</comment>
<comment type="pathway">
    <text evidence="9">Isoprenoid biosynthesis; isopentenyl diphosphate biosynthesis via DXP pathway; isopentenyl diphosphate from 1-deoxy-D-xylulose 5-phosphate: step 3/6.</text>
</comment>
<evidence type="ECO:0000256" key="7">
    <source>
        <dbReference type="ARBA" id="ARBA00022840"/>
    </source>
</evidence>
<dbReference type="RefSeq" id="WP_121699594.1">
    <property type="nucleotide sequence ID" value="NZ_JBCLPP010000014.1"/>
</dbReference>
<evidence type="ECO:0000256" key="9">
    <source>
        <dbReference type="HAMAP-Rule" id="MF_00061"/>
    </source>
</evidence>
<keyword evidence="6 9" id="KW-0418">Kinase</keyword>
<dbReference type="Gene3D" id="3.30.70.890">
    <property type="entry name" value="GHMP kinase, C-terminal domain"/>
    <property type="match status" value="1"/>
</dbReference>
<dbReference type="InterPro" id="IPR014721">
    <property type="entry name" value="Ribsml_uS5_D2-typ_fold_subgr"/>
</dbReference>
<evidence type="ECO:0000256" key="4">
    <source>
        <dbReference type="ARBA" id="ARBA00022679"/>
    </source>
</evidence>
<dbReference type="Gene3D" id="3.30.230.10">
    <property type="match status" value="1"/>
</dbReference>
<dbReference type="InterPro" id="IPR020568">
    <property type="entry name" value="Ribosomal_Su5_D2-typ_SF"/>
</dbReference>
<feature type="domain" description="GHMP kinase N-terminal" evidence="10">
    <location>
        <begin position="65"/>
        <end position="141"/>
    </location>
</feature>
<accession>A0ABV4CWU3</accession>
<gene>
    <name evidence="9 12" type="primary">ispE</name>
    <name evidence="12" type="ORF">AAK873_06495</name>
</gene>
<evidence type="ECO:0000313" key="12">
    <source>
        <dbReference type="EMBL" id="MEY8245266.1"/>
    </source>
</evidence>
<protein>
    <recommendedName>
        <fullName evidence="3 9">4-diphosphocytidyl-2-C-methyl-D-erythritol kinase</fullName>
        <shortName evidence="9">CMK</shortName>
        <ecNumber evidence="2 9">2.7.1.148</ecNumber>
    </recommendedName>
    <alternativeName>
        <fullName evidence="8 9">4-(cytidine-5'-diphospho)-2-C-methyl-D-erythritol kinase</fullName>
    </alternativeName>
</protein>
<dbReference type="Pfam" id="PF08544">
    <property type="entry name" value="GHMP_kinases_C"/>
    <property type="match status" value="1"/>
</dbReference>
<dbReference type="InterPro" id="IPR006204">
    <property type="entry name" value="GHMP_kinase_N_dom"/>
</dbReference>
<dbReference type="Pfam" id="PF00288">
    <property type="entry name" value="GHMP_kinases_N"/>
    <property type="match status" value="1"/>
</dbReference>
<dbReference type="NCBIfam" id="TIGR00154">
    <property type="entry name" value="ispE"/>
    <property type="match status" value="1"/>
</dbReference>
<dbReference type="GO" id="GO:0050515">
    <property type="term" value="F:4-(cytidine 5'-diphospho)-2-C-methyl-D-erythritol kinase activity"/>
    <property type="evidence" value="ECO:0007669"/>
    <property type="project" value="UniProtKB-EC"/>
</dbReference>
<dbReference type="PANTHER" id="PTHR43527">
    <property type="entry name" value="4-DIPHOSPHOCYTIDYL-2-C-METHYL-D-ERYTHRITOL KINASE, CHLOROPLASTIC"/>
    <property type="match status" value="1"/>
</dbReference>
<evidence type="ECO:0000256" key="6">
    <source>
        <dbReference type="ARBA" id="ARBA00022777"/>
    </source>
</evidence>
<evidence type="ECO:0000256" key="3">
    <source>
        <dbReference type="ARBA" id="ARBA00017473"/>
    </source>
</evidence>
<dbReference type="InterPro" id="IPR013750">
    <property type="entry name" value="GHMP_kinase_C_dom"/>
</dbReference>
<evidence type="ECO:0000259" key="11">
    <source>
        <dbReference type="Pfam" id="PF08544"/>
    </source>
</evidence>
<keyword evidence="9" id="KW-0414">Isoprene biosynthesis</keyword>
<keyword evidence="13" id="KW-1185">Reference proteome</keyword>
<feature type="binding site" evidence="9">
    <location>
        <begin position="92"/>
        <end position="102"/>
    </location>
    <ligand>
        <name>ATP</name>
        <dbReference type="ChEBI" id="CHEBI:30616"/>
    </ligand>
</feature>